<dbReference type="EMBL" id="JAGRPV010000001">
    <property type="protein sequence ID" value="MDI4645278.1"/>
    <property type="molecule type" value="Genomic_DNA"/>
</dbReference>
<gene>
    <name evidence="1" type="ORF">KB449_09915</name>
</gene>
<reference evidence="1" key="1">
    <citation type="submission" date="2023-04" db="EMBL/GenBank/DDBJ databases">
        <title>Comparative genomic analysis of Cohnella hashimotonis sp. nov., isolated from the International Space Station.</title>
        <authorList>
            <person name="Venkateswaran K."/>
            <person name="Simpson A."/>
        </authorList>
    </citation>
    <scope>NUCLEOTIDE SEQUENCE</scope>
    <source>
        <strain evidence="1">F6_2S_P_1</strain>
    </source>
</reference>
<sequence length="234" mass="25898">MTAARKTGEKGNRVAPLMGRIGHKTSKPLLLRGEICGTNKSTSCRRVDKRAIRSVARALRLSARAMLPFYREVAASGRFADRWSRSIVELRLDDMKRQLREASPLAGRLEQGLGTNGIGYFIDYPSPGTKDAYATGITIPPGSVQFYFAPGAHRAVAAALLPFCYALATSREYAFSLASAMARTDRRALVRFVRSRIRTADLRAIDGAPGYLALDFKPQGSKYIYRNLFFREGL</sequence>
<dbReference type="RefSeq" id="WP_282908226.1">
    <property type="nucleotide sequence ID" value="NZ_JAGRPV010000001.1"/>
</dbReference>
<keyword evidence="2" id="KW-1185">Reference proteome</keyword>
<name>A0ABT6TG52_9BACL</name>
<protein>
    <submittedName>
        <fullName evidence="1">Uncharacterized protein</fullName>
    </submittedName>
</protein>
<organism evidence="1 2">
    <name type="scientific">Cohnella hashimotonis</name>
    <dbReference type="NCBI Taxonomy" id="2826895"/>
    <lineage>
        <taxon>Bacteria</taxon>
        <taxon>Bacillati</taxon>
        <taxon>Bacillota</taxon>
        <taxon>Bacilli</taxon>
        <taxon>Bacillales</taxon>
        <taxon>Paenibacillaceae</taxon>
        <taxon>Cohnella</taxon>
    </lineage>
</organism>
<evidence type="ECO:0000313" key="2">
    <source>
        <dbReference type="Proteomes" id="UP001161691"/>
    </source>
</evidence>
<comment type="caution">
    <text evidence="1">The sequence shown here is derived from an EMBL/GenBank/DDBJ whole genome shotgun (WGS) entry which is preliminary data.</text>
</comment>
<evidence type="ECO:0000313" key="1">
    <source>
        <dbReference type="EMBL" id="MDI4645278.1"/>
    </source>
</evidence>
<proteinExistence type="predicted"/>
<accession>A0ABT6TG52</accession>
<dbReference type="Proteomes" id="UP001161691">
    <property type="component" value="Unassembled WGS sequence"/>
</dbReference>